<dbReference type="OrthoDB" id="3183767at2759"/>
<accession>A0A0C3B2R3</accession>
<dbReference type="HOGENOM" id="CLU_903562_0_0_1"/>
<dbReference type="STRING" id="765440.A0A0C3B2R3"/>
<dbReference type="InParanoid" id="A0A0C3B2R3"/>
<name>A0A0C3B2R3_PILCF</name>
<dbReference type="AlphaFoldDB" id="A0A0C3B2R3"/>
<evidence type="ECO:0000313" key="2">
    <source>
        <dbReference type="EMBL" id="KIM71547.1"/>
    </source>
</evidence>
<feature type="compositionally biased region" description="Acidic residues" evidence="1">
    <location>
        <begin position="263"/>
        <end position="286"/>
    </location>
</feature>
<feature type="region of interest" description="Disordered" evidence="1">
    <location>
        <begin position="198"/>
        <end position="286"/>
    </location>
</feature>
<protein>
    <submittedName>
        <fullName evidence="2">Uncharacterized protein</fullName>
    </submittedName>
</protein>
<dbReference type="EMBL" id="KN833279">
    <property type="protein sequence ID" value="KIM71547.1"/>
    <property type="molecule type" value="Genomic_DNA"/>
</dbReference>
<gene>
    <name evidence="2" type="ORF">PILCRDRAFT_16970</name>
</gene>
<keyword evidence="3" id="KW-1185">Reference proteome</keyword>
<organism evidence="2 3">
    <name type="scientific">Piloderma croceum (strain F 1598)</name>
    <dbReference type="NCBI Taxonomy" id="765440"/>
    <lineage>
        <taxon>Eukaryota</taxon>
        <taxon>Fungi</taxon>
        <taxon>Dikarya</taxon>
        <taxon>Basidiomycota</taxon>
        <taxon>Agaricomycotina</taxon>
        <taxon>Agaricomycetes</taxon>
        <taxon>Agaricomycetidae</taxon>
        <taxon>Atheliales</taxon>
        <taxon>Atheliaceae</taxon>
        <taxon>Piloderma</taxon>
    </lineage>
</organism>
<reference evidence="3" key="2">
    <citation type="submission" date="2015-01" db="EMBL/GenBank/DDBJ databases">
        <title>Evolutionary Origins and Diversification of the Mycorrhizal Mutualists.</title>
        <authorList>
            <consortium name="DOE Joint Genome Institute"/>
            <consortium name="Mycorrhizal Genomics Consortium"/>
            <person name="Kohler A."/>
            <person name="Kuo A."/>
            <person name="Nagy L.G."/>
            <person name="Floudas D."/>
            <person name="Copeland A."/>
            <person name="Barry K.W."/>
            <person name="Cichocki N."/>
            <person name="Veneault-Fourrey C."/>
            <person name="LaButti K."/>
            <person name="Lindquist E.A."/>
            <person name="Lipzen A."/>
            <person name="Lundell T."/>
            <person name="Morin E."/>
            <person name="Murat C."/>
            <person name="Riley R."/>
            <person name="Ohm R."/>
            <person name="Sun H."/>
            <person name="Tunlid A."/>
            <person name="Henrissat B."/>
            <person name="Grigoriev I.V."/>
            <person name="Hibbett D.S."/>
            <person name="Martin F."/>
        </authorList>
    </citation>
    <scope>NUCLEOTIDE SEQUENCE [LARGE SCALE GENOMIC DNA]</scope>
    <source>
        <strain evidence="3">F 1598</strain>
    </source>
</reference>
<evidence type="ECO:0000256" key="1">
    <source>
        <dbReference type="SAM" id="MobiDB-lite"/>
    </source>
</evidence>
<reference evidence="2 3" key="1">
    <citation type="submission" date="2014-04" db="EMBL/GenBank/DDBJ databases">
        <authorList>
            <consortium name="DOE Joint Genome Institute"/>
            <person name="Kuo A."/>
            <person name="Tarkka M."/>
            <person name="Buscot F."/>
            <person name="Kohler A."/>
            <person name="Nagy L.G."/>
            <person name="Floudas D."/>
            <person name="Copeland A."/>
            <person name="Barry K.W."/>
            <person name="Cichocki N."/>
            <person name="Veneault-Fourrey C."/>
            <person name="LaButti K."/>
            <person name="Lindquist E.A."/>
            <person name="Lipzen A."/>
            <person name="Lundell T."/>
            <person name="Morin E."/>
            <person name="Murat C."/>
            <person name="Sun H."/>
            <person name="Tunlid A."/>
            <person name="Henrissat B."/>
            <person name="Grigoriev I.V."/>
            <person name="Hibbett D.S."/>
            <person name="Martin F."/>
            <person name="Nordberg H.P."/>
            <person name="Cantor M.N."/>
            <person name="Hua S.X."/>
        </authorList>
    </citation>
    <scope>NUCLEOTIDE SEQUENCE [LARGE SCALE GENOMIC DNA]</scope>
    <source>
        <strain evidence="2 3">F 1598</strain>
    </source>
</reference>
<dbReference type="Proteomes" id="UP000054166">
    <property type="component" value="Unassembled WGS sequence"/>
</dbReference>
<sequence length="286" mass="32516">MHHHISESRRHYQDAFVMCCKYPNDPATKDFIPKLKDHLLGRLLNREYDGDEEPFTDTDRNTNILSKGLSTVTSWFILERMIYKTTPTATNRSIQNMEFVLVRWFGWAPDHHSGVTAARLPKIGFVEDNDELAFGFLDPSLIIRGCHLVPAFSDGKTTNLLRTTHTIVRPLGEIDDWVNFYVNIFVDRDMLMRHIGGGVGHCDPRTEEEYEDEDELYNLDDKPMGSADDNGLPAGEHEDGNSAMGDTDSDDESGKDESRNDDSNDLGPEDGKDEDEGAEEYLYDDF</sequence>
<evidence type="ECO:0000313" key="3">
    <source>
        <dbReference type="Proteomes" id="UP000054166"/>
    </source>
</evidence>
<feature type="compositionally biased region" description="Acidic residues" evidence="1">
    <location>
        <begin position="208"/>
        <end position="218"/>
    </location>
</feature>
<proteinExistence type="predicted"/>